<accession>A0A8J3XI69</accession>
<dbReference type="RefSeq" id="WP_204078245.1">
    <property type="nucleotide sequence ID" value="NZ_BAABHI010000057.1"/>
</dbReference>
<dbReference type="SUPFAM" id="SSF56784">
    <property type="entry name" value="HAD-like"/>
    <property type="match status" value="1"/>
</dbReference>
<evidence type="ECO:0000313" key="1">
    <source>
        <dbReference type="EMBL" id="GII42832.1"/>
    </source>
</evidence>
<sequence>MPLLEAPYDEQGNLLDYAPTRYRLDEEAKRVVEVPFDCDWRRNVPFATFMTLDGMVRGRSAANFRWLDGDGHRFPMFMKDMTDLLSAATITRGVVTGRWDIVKRGANYGVRYLGPVYEMRSGGTIAVDFDGVIHRYSQGWKDGTIYDPPMPGAIEGLRDLMTRFSVFIHTSRDAHDVAEWLASYGLETCIEGDTPVKFWTDRSQILVTNRKLPALAYLDDRAAPFTTWPAALAQLLPAGDADV</sequence>
<dbReference type="EMBL" id="BOOP01000048">
    <property type="protein sequence ID" value="GII42832.1"/>
    <property type="molecule type" value="Genomic_DNA"/>
</dbReference>
<evidence type="ECO:0000313" key="2">
    <source>
        <dbReference type="Proteomes" id="UP000622547"/>
    </source>
</evidence>
<reference evidence="1 2" key="1">
    <citation type="submission" date="2021-01" db="EMBL/GenBank/DDBJ databases">
        <title>Whole genome shotgun sequence of Planotetraspora phitsanulokensis NBRC 104273.</title>
        <authorList>
            <person name="Komaki H."/>
            <person name="Tamura T."/>
        </authorList>
    </citation>
    <scope>NUCLEOTIDE SEQUENCE [LARGE SCALE GENOMIC DNA]</scope>
    <source>
        <strain evidence="1 2">NBRC 104273</strain>
    </source>
</reference>
<keyword evidence="2" id="KW-1185">Reference proteome</keyword>
<protein>
    <submittedName>
        <fullName evidence="1">Uncharacterized protein</fullName>
    </submittedName>
</protein>
<proteinExistence type="predicted"/>
<comment type="caution">
    <text evidence="1">The sequence shown here is derived from an EMBL/GenBank/DDBJ whole genome shotgun (WGS) entry which is preliminary data.</text>
</comment>
<dbReference type="InterPro" id="IPR023214">
    <property type="entry name" value="HAD_sf"/>
</dbReference>
<dbReference type="Gene3D" id="3.40.50.1000">
    <property type="entry name" value="HAD superfamily/HAD-like"/>
    <property type="match status" value="1"/>
</dbReference>
<dbReference type="InterPro" id="IPR036412">
    <property type="entry name" value="HAD-like_sf"/>
</dbReference>
<dbReference type="AlphaFoldDB" id="A0A8J3XI69"/>
<dbReference type="Proteomes" id="UP000622547">
    <property type="component" value="Unassembled WGS sequence"/>
</dbReference>
<organism evidence="1 2">
    <name type="scientific">Planotetraspora phitsanulokensis</name>
    <dbReference type="NCBI Taxonomy" id="575192"/>
    <lineage>
        <taxon>Bacteria</taxon>
        <taxon>Bacillati</taxon>
        <taxon>Actinomycetota</taxon>
        <taxon>Actinomycetes</taxon>
        <taxon>Streptosporangiales</taxon>
        <taxon>Streptosporangiaceae</taxon>
        <taxon>Planotetraspora</taxon>
    </lineage>
</organism>
<gene>
    <name evidence="1" type="ORF">Pph01_78350</name>
</gene>
<name>A0A8J3XI69_9ACTN</name>